<evidence type="ECO:0000313" key="2">
    <source>
        <dbReference type="EMBL" id="SGZ49908.1"/>
    </source>
</evidence>
<dbReference type="EMBL" id="LT635757">
    <property type="protein sequence ID" value="SGZ49908.1"/>
    <property type="molecule type" value="Genomic_DNA"/>
</dbReference>
<proteinExistence type="predicted"/>
<name>A0A1L0DC96_9ASCO</name>
<evidence type="ECO:0000313" key="4">
    <source>
        <dbReference type="Proteomes" id="UP000182259"/>
    </source>
</evidence>
<reference evidence="3 5" key="2">
    <citation type="submission" date="2016-10" db="EMBL/GenBank/DDBJ databases">
        <authorList>
            <person name="de Groot N.N."/>
        </authorList>
    </citation>
    <scope>NUCLEOTIDE SEQUENCE [LARGE SCALE GENOMIC DNA]</scope>
    <source>
        <strain evidence="2 5">CBS 141442</strain>
        <strain evidence="3">PYCC 4715</strain>
    </source>
</reference>
<protein>
    <submittedName>
        <fullName evidence="3">CIC11C00000001189</fullName>
    </submittedName>
    <submittedName>
        <fullName evidence="2">CIC11C00000001812</fullName>
    </submittedName>
</protein>
<dbReference type="AlphaFoldDB" id="A0A1L0DC96"/>
<dbReference type="EMBL" id="LT635766">
    <property type="protein sequence ID" value="SGZ53520.1"/>
    <property type="molecule type" value="Genomic_DNA"/>
</dbReference>
<gene>
    <name evidence="3" type="ORF">SAMEA4029009_CIC11G00000001189</name>
    <name evidence="2" type="ORF">SAMEA4029010_CIC11G00000001812</name>
</gene>
<feature type="region of interest" description="Disordered" evidence="1">
    <location>
        <begin position="31"/>
        <end position="71"/>
    </location>
</feature>
<feature type="compositionally biased region" description="Basic and acidic residues" evidence="1">
    <location>
        <begin position="54"/>
        <end position="67"/>
    </location>
</feature>
<evidence type="ECO:0000313" key="3">
    <source>
        <dbReference type="EMBL" id="SGZ53520.1"/>
    </source>
</evidence>
<dbReference type="Proteomes" id="UP000182259">
    <property type="component" value="Chromosome III"/>
</dbReference>
<dbReference type="Proteomes" id="UP000182334">
    <property type="component" value="Chromosome II"/>
</dbReference>
<dbReference type="OrthoDB" id="4092812at2759"/>
<reference evidence="4" key="1">
    <citation type="submission" date="2016-10" db="EMBL/GenBank/DDBJ databases">
        <authorList>
            <person name="Geijer C."/>
            <person name="Jareborg N."/>
            <person name="Dainat J."/>
        </authorList>
    </citation>
    <scope>NUCLEOTIDE SEQUENCE [LARGE SCALE GENOMIC DNA]</scope>
    <source>
        <strain evidence="4">PYCC 4715</strain>
    </source>
</reference>
<organism evidence="3 4">
    <name type="scientific">Sungouiella intermedia</name>
    <dbReference type="NCBI Taxonomy" id="45354"/>
    <lineage>
        <taxon>Eukaryota</taxon>
        <taxon>Fungi</taxon>
        <taxon>Dikarya</taxon>
        <taxon>Ascomycota</taxon>
        <taxon>Saccharomycotina</taxon>
        <taxon>Pichiomycetes</taxon>
        <taxon>Metschnikowiaceae</taxon>
        <taxon>Sungouiella</taxon>
    </lineage>
</organism>
<evidence type="ECO:0000313" key="5">
    <source>
        <dbReference type="Proteomes" id="UP000182334"/>
    </source>
</evidence>
<keyword evidence="5" id="KW-1185">Reference proteome</keyword>
<feature type="compositionally biased region" description="Basic and acidic residues" evidence="1">
    <location>
        <begin position="31"/>
        <end position="46"/>
    </location>
</feature>
<sequence>MIFWILIAAILICALVVYLPYSAGLTHLERDSKKPKTEVKTKRNEYDGYIPPDELLRQEEEENERKGLRASASALKDRMNVTSENVPIKIRLNQEGVLRRRHEKVISDGDPNNYDYDLDELIEEETRGAADRLEKEFYSKEQVGGDKEAMV</sequence>
<evidence type="ECO:0000256" key="1">
    <source>
        <dbReference type="SAM" id="MobiDB-lite"/>
    </source>
</evidence>
<accession>A0A1L0DC96</accession>